<dbReference type="InterPro" id="IPR007349">
    <property type="entry name" value="DUF418"/>
</dbReference>
<evidence type="ECO:0000256" key="1">
    <source>
        <dbReference type="SAM" id="Phobius"/>
    </source>
</evidence>
<dbReference type="Proteomes" id="UP000298484">
    <property type="component" value="Unassembled WGS sequence"/>
</dbReference>
<feature type="transmembrane region" description="Helical" evidence="1">
    <location>
        <begin position="88"/>
        <end position="108"/>
    </location>
</feature>
<feature type="transmembrane region" description="Helical" evidence="1">
    <location>
        <begin position="302"/>
        <end position="322"/>
    </location>
</feature>
<keyword evidence="1" id="KW-0812">Transmembrane</keyword>
<feature type="transmembrane region" description="Helical" evidence="1">
    <location>
        <begin position="53"/>
        <end position="76"/>
    </location>
</feature>
<keyword evidence="4" id="KW-1185">Reference proteome</keyword>
<evidence type="ECO:0000313" key="4">
    <source>
        <dbReference type="Proteomes" id="UP000298484"/>
    </source>
</evidence>
<organism evidence="3 4">
    <name type="scientific">Lentibacillus salicampi</name>
    <dbReference type="NCBI Taxonomy" id="175306"/>
    <lineage>
        <taxon>Bacteria</taxon>
        <taxon>Bacillati</taxon>
        <taxon>Bacillota</taxon>
        <taxon>Bacilli</taxon>
        <taxon>Bacillales</taxon>
        <taxon>Bacillaceae</taxon>
        <taxon>Lentibacillus</taxon>
    </lineage>
</organism>
<reference evidence="3 4" key="1">
    <citation type="submission" date="2019-03" db="EMBL/GenBank/DDBJ databases">
        <title>Genome sequence of Lentibacillus salicampi ATCC BAA-719.</title>
        <authorList>
            <person name="Maclea K.S."/>
            <person name="Simoes Junior M."/>
        </authorList>
    </citation>
    <scope>NUCLEOTIDE SEQUENCE [LARGE SCALE GENOMIC DNA]</scope>
    <source>
        <strain evidence="3 4">ATCC BAA-719</strain>
    </source>
</reference>
<protein>
    <submittedName>
        <fullName evidence="3">DUF418 domain-containing protein</fullName>
    </submittedName>
</protein>
<feature type="transmembrane region" description="Helical" evidence="1">
    <location>
        <begin position="275"/>
        <end position="295"/>
    </location>
</feature>
<feature type="domain" description="DUF418" evidence="2">
    <location>
        <begin position="235"/>
        <end position="340"/>
    </location>
</feature>
<dbReference type="AlphaFoldDB" id="A0A4Y9AE70"/>
<comment type="caution">
    <text evidence="3">The sequence shown here is derived from an EMBL/GenBank/DDBJ whole genome shotgun (WGS) entry which is preliminary data.</text>
</comment>
<feature type="transmembrane region" description="Helical" evidence="1">
    <location>
        <begin position="234"/>
        <end position="255"/>
    </location>
</feature>
<dbReference type="Pfam" id="PF04235">
    <property type="entry name" value="DUF418"/>
    <property type="match status" value="1"/>
</dbReference>
<feature type="transmembrane region" description="Helical" evidence="1">
    <location>
        <begin position="12"/>
        <end position="33"/>
    </location>
</feature>
<dbReference type="InterPro" id="IPR052529">
    <property type="entry name" value="Bact_Transport_Assoc"/>
</dbReference>
<dbReference type="PANTHER" id="PTHR30590">
    <property type="entry name" value="INNER MEMBRANE PROTEIN"/>
    <property type="match status" value="1"/>
</dbReference>
<proteinExistence type="predicted"/>
<feature type="transmembrane region" description="Helical" evidence="1">
    <location>
        <begin position="114"/>
        <end position="131"/>
    </location>
</feature>
<dbReference type="OrthoDB" id="9807744at2"/>
<evidence type="ECO:0000313" key="3">
    <source>
        <dbReference type="EMBL" id="TFJ92694.1"/>
    </source>
</evidence>
<feature type="transmembrane region" description="Helical" evidence="1">
    <location>
        <begin position="138"/>
        <end position="162"/>
    </location>
</feature>
<sequence>MRMKPTTTTDRINVLDLIRGFALIGLPFVNVLALWNNVNLSGTQEDIWIQRFLYIFVEGRFYAIFSFLFGLGFWIFLSRAQRKSNHPYGLFIRRMLILLGAGMLHQLINPGEVLLFYAIFGLIVLFFYKAPKQINLTLGIIGIIAGSFFGAKTLLPLPLILLGLAFGQYRVFQTLMENKKKWGAAAIFSFVATSVITVFLWQNAPDAGLLSYMEGFDYDITETQAEANRAFYDFIDLSMVFAPIYSIFYISLLVLLEPAVGKWLSPLHSFGRMALSNYIGQSIILVSLLVFIPVDTIVSYKVAAIVCLIVVGVQIIFSSLWLRHFNYGPLEWLWRCATYGNWVPIRRK</sequence>
<gene>
    <name evidence="3" type="ORF">E4U82_11115</name>
</gene>
<accession>A0A4Y9AE70</accession>
<keyword evidence="1" id="KW-1133">Transmembrane helix</keyword>
<evidence type="ECO:0000259" key="2">
    <source>
        <dbReference type="Pfam" id="PF04235"/>
    </source>
</evidence>
<keyword evidence="1" id="KW-0472">Membrane</keyword>
<dbReference type="PANTHER" id="PTHR30590:SF3">
    <property type="entry name" value="HYPOTHETICAL MEMBRANE SPANNING PROTEIN"/>
    <property type="match status" value="1"/>
</dbReference>
<dbReference type="EMBL" id="SRHY01000017">
    <property type="protein sequence ID" value="TFJ92694.1"/>
    <property type="molecule type" value="Genomic_DNA"/>
</dbReference>
<feature type="transmembrane region" description="Helical" evidence="1">
    <location>
        <begin position="182"/>
        <end position="201"/>
    </location>
</feature>
<name>A0A4Y9AE70_9BACI</name>